<dbReference type="EMBL" id="PYAW01000012">
    <property type="protein sequence ID" value="PSL42523.1"/>
    <property type="molecule type" value="Genomic_DNA"/>
</dbReference>
<dbReference type="SUPFAM" id="SSF53335">
    <property type="entry name" value="S-adenosyl-L-methionine-dependent methyltransferases"/>
    <property type="match status" value="1"/>
</dbReference>
<organism evidence="2 3">
    <name type="scientific">Chitinophaga niastensis</name>
    <dbReference type="NCBI Taxonomy" id="536980"/>
    <lineage>
        <taxon>Bacteria</taxon>
        <taxon>Pseudomonadati</taxon>
        <taxon>Bacteroidota</taxon>
        <taxon>Chitinophagia</taxon>
        <taxon>Chitinophagales</taxon>
        <taxon>Chitinophagaceae</taxon>
        <taxon>Chitinophaga</taxon>
    </lineage>
</organism>
<dbReference type="RefSeq" id="WP_106531493.1">
    <property type="nucleotide sequence ID" value="NZ_PYAW01000012.1"/>
</dbReference>
<name>A0A2P8H8F7_CHINA</name>
<evidence type="ECO:0000259" key="1">
    <source>
        <dbReference type="Pfam" id="PF13649"/>
    </source>
</evidence>
<reference evidence="2 3" key="1">
    <citation type="submission" date="2018-03" db="EMBL/GenBank/DDBJ databases">
        <title>Genomic Encyclopedia of Archaeal and Bacterial Type Strains, Phase II (KMG-II): from individual species to whole genera.</title>
        <authorList>
            <person name="Goeker M."/>
        </authorList>
    </citation>
    <scope>NUCLEOTIDE SEQUENCE [LARGE SCALE GENOMIC DNA]</scope>
    <source>
        <strain evidence="2 3">DSM 24859</strain>
    </source>
</reference>
<protein>
    <submittedName>
        <fullName evidence="2">Methyltransferase family protein</fullName>
    </submittedName>
</protein>
<dbReference type="Proteomes" id="UP000240971">
    <property type="component" value="Unassembled WGS sequence"/>
</dbReference>
<comment type="caution">
    <text evidence="2">The sequence shown here is derived from an EMBL/GenBank/DDBJ whole genome shotgun (WGS) entry which is preliminary data.</text>
</comment>
<keyword evidence="2" id="KW-0489">Methyltransferase</keyword>
<dbReference type="GO" id="GO:0008168">
    <property type="term" value="F:methyltransferase activity"/>
    <property type="evidence" value="ECO:0007669"/>
    <property type="project" value="UniProtKB-KW"/>
</dbReference>
<dbReference type="OrthoDB" id="9788660at2"/>
<dbReference type="CDD" id="cd02440">
    <property type="entry name" value="AdoMet_MTases"/>
    <property type="match status" value="1"/>
</dbReference>
<dbReference type="GO" id="GO:0032259">
    <property type="term" value="P:methylation"/>
    <property type="evidence" value="ECO:0007669"/>
    <property type="project" value="UniProtKB-KW"/>
</dbReference>
<dbReference type="Pfam" id="PF13649">
    <property type="entry name" value="Methyltransf_25"/>
    <property type="match status" value="1"/>
</dbReference>
<dbReference type="PANTHER" id="PTHR12843">
    <property type="entry name" value="PROTEIN-LYSINE N-METHYLTRANSFERASE METTL10"/>
    <property type="match status" value="1"/>
</dbReference>
<keyword evidence="2" id="KW-0808">Transferase</keyword>
<gene>
    <name evidence="2" type="ORF">CLV51_11251</name>
</gene>
<dbReference type="PANTHER" id="PTHR12843:SF5">
    <property type="entry name" value="EEF1A LYSINE METHYLTRANSFERASE 2"/>
    <property type="match status" value="1"/>
</dbReference>
<sequence length="207" mass="23101">MEEKDRKTHWETVYTNKQPNEMSWTQEIPETSLHFIQSLQLPSDTAILDIGGGDSKLVDHLLAAGYTDITVLDISEKAIEKAQQRLGAAAGKVKWIVADINDFTPEHNYGLWHDRATFHFLTTTAAQEHYLAAARKAVAPGGYAVIGTFSLQGPEKCSGLPVQRYSGDSLAITWQHGFEKMNCAAVVHTTPFNTTQHFTFCSFMRTR</sequence>
<dbReference type="InterPro" id="IPR041698">
    <property type="entry name" value="Methyltransf_25"/>
</dbReference>
<accession>A0A2P8H8F7</accession>
<dbReference type="Gene3D" id="3.40.50.150">
    <property type="entry name" value="Vaccinia Virus protein VP39"/>
    <property type="match status" value="1"/>
</dbReference>
<evidence type="ECO:0000313" key="3">
    <source>
        <dbReference type="Proteomes" id="UP000240971"/>
    </source>
</evidence>
<proteinExistence type="predicted"/>
<dbReference type="AlphaFoldDB" id="A0A2P8H8F7"/>
<dbReference type="InterPro" id="IPR029063">
    <property type="entry name" value="SAM-dependent_MTases_sf"/>
</dbReference>
<feature type="domain" description="Methyltransferase" evidence="1">
    <location>
        <begin position="47"/>
        <end position="142"/>
    </location>
</feature>
<evidence type="ECO:0000313" key="2">
    <source>
        <dbReference type="EMBL" id="PSL42523.1"/>
    </source>
</evidence>
<keyword evidence="3" id="KW-1185">Reference proteome</keyword>